<dbReference type="Pfam" id="PF00109">
    <property type="entry name" value="ketoacyl-synt"/>
    <property type="match status" value="3"/>
</dbReference>
<dbReference type="PROSITE" id="PS00606">
    <property type="entry name" value="KS3_1"/>
    <property type="match status" value="3"/>
</dbReference>
<dbReference type="CDD" id="cd08956">
    <property type="entry name" value="KR_3_FAS_SDR_x"/>
    <property type="match status" value="3"/>
</dbReference>
<feature type="active site" description="Proton donor; for dehydratase activity" evidence="6">
    <location>
        <position position="4534"/>
    </location>
</feature>
<sequence length="5217" mass="538217">MDESFAAGTGAFAGRLSPLSGPERHRLALDLVCTAAAAVLAQIMPDEAPAVEPGRPFRDLGLDSMGLVALQSRLSAATGLPLPPTVGFDFPTPELLAGHLVALATGAGEDDAEWAAGPAAADEPIVIVGVGCRYPGGVHSPEQLGDLVADGRHVLGDFPADRGWDLDRLYHPDPDRPGSMYVRHGGFLPDAADFDAGFFGISPREAQAMDPQQRLVLETVWEAIERAGIEADTLRGSRSGVFIGAEAQEYGMRLHEAPDGLDGYLMTGNAPSVISGRVAYTMGLRGPALTIDTACSSSLVALHLAVQSLRRGESDLAIAGGAAVMAGPGTFTSFSRQRGLAPDGRCKPFAAAADGTGFAEGVGVLVLERLSDARRLGHPVLAVVRGSAVNQDGASNGLTAPNGPAQRQVIRQALTDAGLAAGDVDVVEAHGTGTTLGDPIEAQAVIATYGPGHSPEQPLLLGSIKSNLGHTQAAAGAAGIIKLIEAMRREVLPPTLHVDQPTPHVDWSAGTVRLAVDAVPWPAGDRPRRAAVSSFGVSGTNAHVIIEEPPAAPAAEVVTPGFRPAGTPVPLVVTARDETALRAQAERLLTALDEPVALDDLGFSLGTTRTKLDVRAVVLATDPDAARQGLRAVADGTELPSVLRGTLPAGRLAVLFTGQGSQRLDMGRELAETYPVFRDALADAIAALDVHLDVSLWDVLFAAAGSEAAALLDRTEYTQAALFAVETALYRLVTAWGVRPDYLAGHSVGELVAAHVAGVLDLDDAAMLVAARGRLMGALPAGGVMVAVAAPEATVRPLLTDGVDIAAVNGPGSVVLSGTEEAVLALAGRMNVRTTRLNTSHAFHSHLMEPMLAEFAEIAEVLDYRAPQLAVISNVTGQPATAEQLCDPAYWVGHVRACVRFADGIATLAEAGVTTFLELGPDAVLSGMGARCVDGEARFVPALRRGRPEAAELVAAIGAVHAHGTPVDWAAFFAGRGARRITLPTYAFQRRSYWLHAPAATDTAELGQADANHPLLGAVVHLAGGGVVLTGRLSTRTQPWLADHVVGGAVLVPGTALVELAVRAGDEVGCARLEELTLQRPLVLPAAGAAIDVQVVVGEEDTGGARTVEIHARPAATGTETWILHAAGTLAPAGAAPETAGDAWPPAGADPIPVGDLYAELTAAGYGYGPAFQGLRAAWRRDRTVFAEVALPEAVAGADAFGLHPALLDAVLHATDFATGATLDGATRLPFAWTDVTLHRSGAAAVRATITATGDDAVAIELADPAGRPVAGIGSFVARAVGADRLGPATAGALYRVDRQPVAVPADTPAGRTYRGFDTLRAALSAGDRFPGWVAVTAPPATGDVLADLHEQTGALLGLLTAWLTGDAVADTRLVVVTDGTADLVEGALTGLVRTAQAENPGRFQLVALPGGDPALLAAAVATGEPEVAVRDGRVLAARLAAVEPAEPATDPWGGGTVLITGGTGGLGALVAEHLARAHGVPDLVLTSRRGAAAPGAEALRDRLAGLGVSVRIVACDVADRTAVARLIGEIGDRLTGVVHTAGVVADGLLGSLTRESLDTVLAAKTDGAWHLHELTAGLPLSAFVLFSSAAGTLDGAGQGNYAAANAALDALAGLRHAAGLPATALAWGLWTGDAGMGSQLTAADLQRVERSGLAPLSPEENLALLDLAVAGRVTAALPLRLDHAALRERGDELPAMLRGLIRTPVRRATATGANAAPQQGELARRLAQLPPADRPAALLDLVRTHVAAVLGFDDPAAVDPRRAFQQIGFDSLASVELRNRLSAATGLRLPATLTFDYPSARALAEHLRERVLPSAEPAAVAAAASSAGSTVADAGEPIAIVGMACRFPGGVETPEDLWRLVADGADGITRFPENRGWDTEGIFDPEPGKPGKTYSNEGGFLHDAAEFDPALFGISPREAQAMDPQQRLLLEVAWEAVERAGIDPQALRGSRTGVFAGVMYHDWATRLGEVPEELAGYLGNGSLASVVSGRVAYVLGLEGPAVTVDTACSSSLVALHWAIQAVRQGDCSLALAGGVTVMATPDTFTDFSRQRGLAADGRCKSFADAADGTGWGEGAGMLLVERLSDAVAAGHPVLAVIRGSAVNQDGASNGLTAPNGPSQQRVIRAALAGARLDPADVDVVEAHGTGTTLGDPIEAQALLATYGQDRPADRPLLLGSIKSNIGHTQAAAGVAGIIKMVQAIRHGVVPKTLHVDEPSTKVDWADGDVRLLTEAVGWPAVERPRRAGVSSFGISGTNAHVIIEQAPAVDVPAPAPLDGPVPWLLSGHTPAAVRGQADRLLAHLAAHGEVDLAAAARTLATGRAALEHRAAVVASTEVEFADGLAAITTGEVAPGKLAILFTGQGSQRLGMGQDLYERYPVFAAAFDAAGAAVKDVVWGSDAELLAQTANTQPAIFAFEVALYRLLESWGVRPDYLAGHSIGEIAAAHVAGVLSLQDAARLVTTRGRLMQALPAGGVMVAVAAPESAIELIPGVDIAAVNGPRSVVLSGLPDAVEAVVAKLGVKATKLNTSHAFHSPLMEPMLDEFEAFTRTLDYSEPTIPVVVVGDVTDPGYWADHVRDAVRFADVVEDLVERGVTTFLEVGPDSTLTGLGRQITDDATFLGLQHRTRPAQLLTGLAAAWIRGAEVDWAAVLGDGPRADLPTYAFQRETFWLDAAAPAGGDVRQAGLGATDHPMLSAVVVAADGGGVTLTGRLALGAQRWTGDHVVLGSVLLPGTGFVELALRAADEVGCGLLEELTLEAPLILPARGGVAVQVTAGAPDTAGRRPFAAWTRPEDTPDAPWTRHAVGFLAPGTPTSADSLTEWPPPGATALPVDGAYQRLAGRGYGYGPTFQGLRAAWRRGEELFAEVALPPEAHADAARFGLHPALLDTAMHADLLQEDADDTGDTLLPFAWTGVTLHAAGATALRVRVRRIRGAEVSSMLVADGTGAPVMSVERLVSRPVSADRLAAPAPGADGLFAVEWRPAPDVSGTAVPETVVLRSPDGPDLPARTRAAVTEALGVLQDRLAGDRTAPLVVVTRSAVSAGDEDPDVVSAPVWGLVRAAQAENPGRFVLLDTDRDVPDELLARALATGEPELAVRDGDLLVPRLAPAPAAEPVTWTADDTVLITGGTGGIGALLAEHLVRQGAGRLVLTSRRGPDAPGAAELAGRLTALGATVHVVACDATDRAALAACLETYGDTLTAVVHAAGISDNALTADLTANRVHAVLAPKVDAGWHLHELTARLPLKAFVLFSSAGGLVLAAGQGNYAAANVFLDALAQHRRARHLPATAVAYGLWAEQTGLGGAITAADLDRMRRLGTPAIGTADALALFDRALGSGLPLAVALPVDRAALAARGADLPALLRGLVRTPARRVAAAAGETTGNPLEQRLAGLDEAAREKVVLDLVRGHVATVLGHASADAVAADKAFKELGFDSLAAVELRNALNTATGLRLPATLVFDHPTSRAVAEVVRESLGGRKTTASPQTTAPTAARTGDPIAIVGMTCRYPGGVSSPEDLWRLVADGVDAVGAFPGDRGWDVGKVYDPEPGLPGKTYSRDGAFLYDAADFDAAFFGISPREAQAMDPQQRLLLETAWETFERAGIDPVAMHGTQTGVYVGVMYHDYGSWLREVPDDMAGYVGNGNAGSILSGRVAYALGLEGPAVSVDTACSSSLVALHMATQALASGEVSMALAGGVTVMSTPEIFIEFSQQRGLSPDGRCKSFAGAADGTGWGEGVGLLLLERLSDAERHGHEVLAVIRGSAINQDGASNGLTAPNGPSQQRVIRTGLERAGLTTADVDVVEAHGTGTRLGDPIEAQALLATYGQDRPADRPLLLGSIKSNIGHTQAAAGVAGVIKMVQAMRHGMVPKTLHVDQPSPVVDWSAGHVRLITEAVAWPAVDRPRRAAVSSFGLSGTNAHVIVEQAAEKPITPQISGTPEGPFPIAVSARTVAALDAQTDRMASALGAPLDVAFSSFTTRAALDHRRILLGDKRITGTVTPGSTAVLFTGQGSQRLGMGRDLYERYPVFAAAFDAAGSAVKDIVWGSSFDELAKTVNTQPAIFAFEVALYRLLESWGVRPDYLAGHSIGEIAAAHVAGVLTLADAARLVAARGRLMQALPAGGVMVAVAASAESIELIPGVDIAAVNGPNSVVLSGVESAVLSLVDRLGVKSTRLNTSHAFHSHLMEPMLAEFGQVARGLTYSEPVIPVVTVGDVTDPAYWVDHVRTTVRFHDIVTDLVGRGVTTLLECGPDSTLTGLGRQITDDAAFIGLQHRTREDELLTGLATAWTRGVEVDWKPLLAGGRTVDLPTYAFERQRYWLDGGGADHTDPASMGLTRPGHPLLSAVVTVPGADTTVFTGRLTLGAEGWLADHAVHGSTILPGTAFVELALHAGLHTGAPVLAELVQEAPLPIPDHGGRTLRVVVGPADDGGQRAVGIHTRPDDAAEDDPWTRHAAGFLAPASAVAAADPLTVWPPAGAEPVDVSGLYDELAAAGYGYGPVFRGLRAAWRQGDSVYAEVALPDGSHAEAARFGIHPALLDATMHALSYGGTGAGAEQGATMLPFSWDGVTLLAGGADAVRVRLSPAGPGAVRLTVADTFGAPVATVDSLTLRPVTAAQLSSGSNGSLFTVEWSPAPAAGGTGARFVRVLGAADLDGIDGVDVIVAASGPATGPASVPDRARAAAAEALTLVQAFLGKAELNGTRLIVLTRNAATVPGHDTDPAAAVVWGLLRSAQAEHPGRLILLDSDAEVGDEVLARAAGAAEPELAVRDGQLLAPRLVPAAADTPVEWTPDDVVLITGGTGGLGALLAEHLVRAHGVRKLVLTSRRGPDAPGAPELVARLADLGGQAEAVACDVTDRAALARLLDGVTGIVHAAGVADNALVTDLTPEQLNRVLAPKVDAGWHLHELTADRPLKAFVVLSSAGGLVLAAGQGNYAAANVFLDALAQHRRHHGLTGTSLAYGLWEVSTGLGGDLTDADLDRMRRLGTPALAVADGLALFDAGLASGRANLVPMHVDPVALGSRADDVPVLLRNLARRPRPALRAVAGGRPGGVPLADRLAGLPAEEQENLVLRLVRTHVATVLGHAGADTVEVDRPFKDLGFDSLTAIELRNGLNNATGLRLPATLIFDHPTPRAVMAQLLADLAPSAAPEVTVLDDLARLEAVLTDRPPAPEEQARIAARLRTLAARLGAGPEPEEDAGLSAVSAAELFDILDAELGAVPR</sequence>
<dbReference type="SMART" id="SM01294">
    <property type="entry name" value="PKS_PP_betabranch"/>
    <property type="match status" value="3"/>
</dbReference>
<dbReference type="Gene3D" id="3.40.366.10">
    <property type="entry name" value="Malonyl-Coenzyme A Acyl Carrier Protein, domain 2"/>
    <property type="match status" value="3"/>
</dbReference>
<dbReference type="PANTHER" id="PTHR43775:SF51">
    <property type="entry name" value="INACTIVE PHENOLPHTHIOCEROL SYNTHESIS POLYKETIDE SYNTHASE TYPE I PKS1-RELATED"/>
    <property type="match status" value="1"/>
</dbReference>
<dbReference type="InterPro" id="IPR016035">
    <property type="entry name" value="Acyl_Trfase/lysoPLipase"/>
</dbReference>
<dbReference type="InterPro" id="IPR057326">
    <property type="entry name" value="KR_dom"/>
</dbReference>
<feature type="domain" description="PKS/mFAS DH" evidence="9">
    <location>
        <begin position="1013"/>
        <end position="1287"/>
    </location>
</feature>
<feature type="domain" description="PKS/mFAS DH" evidence="9">
    <location>
        <begin position="2690"/>
        <end position="2966"/>
    </location>
</feature>
<dbReference type="InterPro" id="IPR018201">
    <property type="entry name" value="Ketoacyl_synth_AS"/>
</dbReference>
<feature type="region of interest" description="N-terminal hotdog fold" evidence="6">
    <location>
        <begin position="2690"/>
        <end position="2814"/>
    </location>
</feature>
<dbReference type="SMART" id="SM00823">
    <property type="entry name" value="PKS_PP"/>
    <property type="match status" value="4"/>
</dbReference>
<dbReference type="PANTHER" id="PTHR43775">
    <property type="entry name" value="FATTY ACID SYNTHASE"/>
    <property type="match status" value="1"/>
</dbReference>
<feature type="region of interest" description="N-terminal hotdog fold" evidence="6">
    <location>
        <begin position="4335"/>
        <end position="4460"/>
    </location>
</feature>
<dbReference type="InterPro" id="IPR049552">
    <property type="entry name" value="PKS_DH_N"/>
</dbReference>
<dbReference type="PROSITE" id="PS52004">
    <property type="entry name" value="KS3_2"/>
    <property type="match status" value="3"/>
</dbReference>
<feature type="domain" description="Carrier" evidence="7">
    <location>
        <begin position="5064"/>
        <end position="5139"/>
    </location>
</feature>
<feature type="region of interest" description="C-terminal hotdog fold" evidence="6">
    <location>
        <begin position="1149"/>
        <end position="1287"/>
    </location>
</feature>
<dbReference type="Pfam" id="PF00550">
    <property type="entry name" value="PP-binding"/>
    <property type="match status" value="4"/>
</dbReference>
<feature type="active site" description="Proton acceptor; for dehydratase activity" evidence="6">
    <location>
        <position position="4367"/>
    </location>
</feature>
<dbReference type="InterPro" id="IPR049900">
    <property type="entry name" value="PKS_mFAS_DH"/>
</dbReference>
<reference evidence="10 11" key="1">
    <citation type="submission" date="2020-08" db="EMBL/GenBank/DDBJ databases">
        <title>Sequencing the genomes of 1000 actinobacteria strains.</title>
        <authorList>
            <person name="Klenk H.-P."/>
        </authorList>
    </citation>
    <scope>NUCLEOTIDE SEQUENCE [LARGE SCALE GENOMIC DNA]</scope>
    <source>
        <strain evidence="10 11">DSM 45809</strain>
    </source>
</reference>
<dbReference type="SUPFAM" id="SSF55048">
    <property type="entry name" value="Probable ACP-binding domain of malonyl-CoA ACP transacylase"/>
    <property type="match status" value="3"/>
</dbReference>
<dbReference type="InterPro" id="IPR036291">
    <property type="entry name" value="NAD(P)-bd_dom_sf"/>
</dbReference>
<keyword evidence="5" id="KW-0012">Acyltransferase</keyword>
<dbReference type="SMART" id="SM00826">
    <property type="entry name" value="PKS_DH"/>
    <property type="match status" value="3"/>
</dbReference>
<accession>A0A7W7MDI1</accession>
<dbReference type="SUPFAM" id="SSF52151">
    <property type="entry name" value="FabD/lysophospholipase-like"/>
    <property type="match status" value="3"/>
</dbReference>
<dbReference type="PROSITE" id="PS52019">
    <property type="entry name" value="PKS_MFAS_DH"/>
    <property type="match status" value="3"/>
</dbReference>
<dbReference type="GO" id="GO:0004312">
    <property type="term" value="F:fatty acid synthase activity"/>
    <property type="evidence" value="ECO:0007669"/>
    <property type="project" value="TreeGrafter"/>
</dbReference>
<dbReference type="Proteomes" id="UP000546162">
    <property type="component" value="Unassembled WGS sequence"/>
</dbReference>
<dbReference type="SMART" id="SM00827">
    <property type="entry name" value="PKS_AT"/>
    <property type="match status" value="3"/>
</dbReference>
<keyword evidence="11" id="KW-1185">Reference proteome</keyword>
<dbReference type="Gene3D" id="3.40.50.720">
    <property type="entry name" value="NAD(P)-binding Rossmann-like Domain"/>
    <property type="match status" value="3"/>
</dbReference>
<feature type="domain" description="Carrier" evidence="7">
    <location>
        <begin position="3399"/>
        <end position="3474"/>
    </location>
</feature>
<dbReference type="InterPro" id="IPR016039">
    <property type="entry name" value="Thiolase-like"/>
</dbReference>
<dbReference type="SUPFAM" id="SSF51735">
    <property type="entry name" value="NAD(P)-binding Rossmann-fold domains"/>
    <property type="match status" value="6"/>
</dbReference>
<evidence type="ECO:0000259" key="7">
    <source>
        <dbReference type="PROSITE" id="PS50075"/>
    </source>
</evidence>
<dbReference type="FunFam" id="1.10.1200.10:FF:000007">
    <property type="entry name" value="Probable polyketide synthase pks17"/>
    <property type="match status" value="3"/>
</dbReference>
<name>A0A7W7MDI1_9ACTN</name>
<dbReference type="InterPro" id="IPR020806">
    <property type="entry name" value="PKS_PP-bd"/>
</dbReference>
<dbReference type="Pfam" id="PF14765">
    <property type="entry name" value="PS-DH"/>
    <property type="match status" value="3"/>
</dbReference>
<feature type="domain" description="Ketosynthase family 3 (KS3)" evidence="8">
    <location>
        <begin position="3494"/>
        <end position="3920"/>
    </location>
</feature>
<dbReference type="InterPro" id="IPR009081">
    <property type="entry name" value="PP-bd_ACP"/>
</dbReference>
<dbReference type="Pfam" id="PF16197">
    <property type="entry name" value="KAsynt_C_assoc"/>
    <property type="match status" value="3"/>
</dbReference>
<evidence type="ECO:0000256" key="5">
    <source>
        <dbReference type="ARBA" id="ARBA00023315"/>
    </source>
</evidence>
<dbReference type="InterPro" id="IPR050091">
    <property type="entry name" value="PKS_NRPS_Biosynth_Enz"/>
</dbReference>
<dbReference type="InterPro" id="IPR006162">
    <property type="entry name" value="Ppantetheine_attach_site"/>
</dbReference>
<evidence type="ECO:0000313" key="10">
    <source>
        <dbReference type="EMBL" id="MBB4745785.1"/>
    </source>
</evidence>
<dbReference type="Gene3D" id="3.30.70.3290">
    <property type="match status" value="3"/>
</dbReference>
<dbReference type="InterPro" id="IPR049551">
    <property type="entry name" value="PKS_DH_C"/>
</dbReference>
<evidence type="ECO:0000256" key="6">
    <source>
        <dbReference type="PROSITE-ProRule" id="PRU01363"/>
    </source>
</evidence>
<feature type="domain" description="Ketosynthase family 3 (KS3)" evidence="8">
    <location>
        <begin position="122"/>
        <end position="548"/>
    </location>
</feature>
<feature type="domain" description="Carrier" evidence="7">
    <location>
        <begin position="1737"/>
        <end position="1812"/>
    </location>
</feature>
<dbReference type="GO" id="GO:0031177">
    <property type="term" value="F:phosphopantetheine binding"/>
    <property type="evidence" value="ECO:0007669"/>
    <property type="project" value="InterPro"/>
</dbReference>
<dbReference type="GO" id="GO:0004315">
    <property type="term" value="F:3-oxoacyl-[acyl-carrier-protein] synthase activity"/>
    <property type="evidence" value="ECO:0007669"/>
    <property type="project" value="InterPro"/>
</dbReference>
<dbReference type="Gene3D" id="3.10.129.110">
    <property type="entry name" value="Polyketide synthase dehydratase"/>
    <property type="match status" value="3"/>
</dbReference>
<dbReference type="SUPFAM" id="SSF47336">
    <property type="entry name" value="ACP-like"/>
    <property type="match status" value="4"/>
</dbReference>
<feature type="active site" description="Proton acceptor; for dehydratase activity" evidence="6">
    <location>
        <position position="2722"/>
    </location>
</feature>
<dbReference type="EMBL" id="JACHNB010000001">
    <property type="protein sequence ID" value="MBB4745785.1"/>
    <property type="molecule type" value="Genomic_DNA"/>
</dbReference>
<dbReference type="InterPro" id="IPR014030">
    <property type="entry name" value="Ketoacyl_synth_N"/>
</dbReference>
<feature type="domain" description="Ketosynthase family 3 (KS3)" evidence="8">
    <location>
        <begin position="1836"/>
        <end position="2262"/>
    </location>
</feature>
<dbReference type="Pfam" id="PF08659">
    <property type="entry name" value="KR"/>
    <property type="match status" value="3"/>
</dbReference>
<keyword evidence="2" id="KW-0597">Phosphoprotein</keyword>
<proteinExistence type="predicted"/>
<dbReference type="InterPro" id="IPR042104">
    <property type="entry name" value="PKS_dehydratase_sf"/>
</dbReference>
<dbReference type="SMART" id="SM00825">
    <property type="entry name" value="PKS_KS"/>
    <property type="match status" value="3"/>
</dbReference>
<dbReference type="Pfam" id="PF02801">
    <property type="entry name" value="Ketoacyl-synt_C"/>
    <property type="match status" value="3"/>
</dbReference>
<comment type="caution">
    <text evidence="10">The sequence shown here is derived from an EMBL/GenBank/DDBJ whole genome shotgun (WGS) entry which is preliminary data.</text>
</comment>
<dbReference type="InterPro" id="IPR016036">
    <property type="entry name" value="Malonyl_transacylase_ACP-bd"/>
</dbReference>
<dbReference type="InterPro" id="IPR036736">
    <property type="entry name" value="ACP-like_sf"/>
</dbReference>
<dbReference type="CDD" id="cd00833">
    <property type="entry name" value="PKS"/>
    <property type="match status" value="3"/>
</dbReference>
<protein>
    <submittedName>
        <fullName evidence="10">Acyl transferase domain-containing protein/acyl carrier protein</fullName>
    </submittedName>
</protein>
<feature type="active site" description="Proton donor; for dehydratase activity" evidence="6">
    <location>
        <position position="1209"/>
    </location>
</feature>
<dbReference type="InterPro" id="IPR013968">
    <property type="entry name" value="PKS_KR"/>
</dbReference>
<dbReference type="InterPro" id="IPR020807">
    <property type="entry name" value="PKS_DH"/>
</dbReference>
<evidence type="ECO:0000259" key="9">
    <source>
        <dbReference type="PROSITE" id="PS52019"/>
    </source>
</evidence>
<dbReference type="RefSeq" id="WP_185046137.1">
    <property type="nucleotide sequence ID" value="NZ_JACHNB010000001.1"/>
</dbReference>
<evidence type="ECO:0000256" key="1">
    <source>
        <dbReference type="ARBA" id="ARBA00022450"/>
    </source>
</evidence>
<feature type="region of interest" description="N-terminal hotdog fold" evidence="6">
    <location>
        <begin position="1013"/>
        <end position="1137"/>
    </location>
</feature>
<dbReference type="InterPro" id="IPR055123">
    <property type="entry name" value="SpnB-like_Rossmann"/>
</dbReference>
<gene>
    <name evidence="10" type="ORF">BJY16_009244</name>
</gene>
<dbReference type="SMART" id="SM00822">
    <property type="entry name" value="PKS_KR"/>
    <property type="match status" value="3"/>
</dbReference>
<dbReference type="InterPro" id="IPR014043">
    <property type="entry name" value="Acyl_transferase_dom"/>
</dbReference>
<keyword evidence="4" id="KW-0511">Multifunctional enzyme</keyword>
<keyword evidence="3 10" id="KW-0808">Transferase</keyword>
<dbReference type="Pfam" id="PF22953">
    <property type="entry name" value="SpnB_Rossmann"/>
    <property type="match status" value="2"/>
</dbReference>
<feature type="domain" description="PKS/mFAS DH" evidence="9">
    <location>
        <begin position="4335"/>
        <end position="4614"/>
    </location>
</feature>
<dbReference type="GO" id="GO:0006633">
    <property type="term" value="P:fatty acid biosynthetic process"/>
    <property type="evidence" value="ECO:0007669"/>
    <property type="project" value="InterPro"/>
</dbReference>
<feature type="active site" description="Proton donor; for dehydratase activity" evidence="6">
    <location>
        <position position="2887"/>
    </location>
</feature>
<keyword evidence="1" id="KW-0596">Phosphopantetheine</keyword>
<dbReference type="Pfam" id="PF00698">
    <property type="entry name" value="Acyl_transf_1"/>
    <property type="match status" value="3"/>
</dbReference>
<evidence type="ECO:0000259" key="8">
    <source>
        <dbReference type="PROSITE" id="PS52004"/>
    </source>
</evidence>
<dbReference type="Pfam" id="PF21089">
    <property type="entry name" value="PKS_DH_N"/>
    <property type="match status" value="3"/>
</dbReference>
<dbReference type="Gene3D" id="1.10.1200.10">
    <property type="entry name" value="ACP-like"/>
    <property type="match status" value="4"/>
</dbReference>
<evidence type="ECO:0000256" key="4">
    <source>
        <dbReference type="ARBA" id="ARBA00023268"/>
    </source>
</evidence>
<dbReference type="SUPFAM" id="SSF53901">
    <property type="entry name" value="Thiolase-like"/>
    <property type="match status" value="3"/>
</dbReference>
<feature type="active site" description="Proton acceptor; for dehydratase activity" evidence="6">
    <location>
        <position position="1044"/>
    </location>
</feature>
<evidence type="ECO:0000256" key="3">
    <source>
        <dbReference type="ARBA" id="ARBA00022679"/>
    </source>
</evidence>
<dbReference type="InterPro" id="IPR020841">
    <property type="entry name" value="PKS_Beta-ketoAc_synthase_dom"/>
</dbReference>
<organism evidence="10 11">
    <name type="scientific">Actinoplanes octamycinicus</name>
    <dbReference type="NCBI Taxonomy" id="135948"/>
    <lineage>
        <taxon>Bacteria</taxon>
        <taxon>Bacillati</taxon>
        <taxon>Actinomycetota</taxon>
        <taxon>Actinomycetes</taxon>
        <taxon>Micromonosporales</taxon>
        <taxon>Micromonosporaceae</taxon>
        <taxon>Actinoplanes</taxon>
    </lineage>
</organism>
<dbReference type="InterPro" id="IPR032821">
    <property type="entry name" value="PKS_assoc"/>
</dbReference>
<feature type="region of interest" description="C-terminal hotdog fold" evidence="6">
    <location>
        <begin position="4473"/>
        <end position="4614"/>
    </location>
</feature>
<feature type="region of interest" description="C-terminal hotdog fold" evidence="6">
    <location>
        <begin position="2826"/>
        <end position="2966"/>
    </location>
</feature>
<evidence type="ECO:0000313" key="11">
    <source>
        <dbReference type="Proteomes" id="UP000546162"/>
    </source>
</evidence>
<dbReference type="InterPro" id="IPR001227">
    <property type="entry name" value="Ac_transferase_dom_sf"/>
</dbReference>
<dbReference type="PROSITE" id="PS50075">
    <property type="entry name" value="CARRIER"/>
    <property type="match status" value="4"/>
</dbReference>
<dbReference type="PROSITE" id="PS00012">
    <property type="entry name" value="PHOSPHOPANTETHEINE"/>
    <property type="match status" value="3"/>
</dbReference>
<feature type="domain" description="Carrier" evidence="7">
    <location>
        <begin position="26"/>
        <end position="104"/>
    </location>
</feature>
<evidence type="ECO:0000256" key="2">
    <source>
        <dbReference type="ARBA" id="ARBA00022553"/>
    </source>
</evidence>
<dbReference type="InterPro" id="IPR014031">
    <property type="entry name" value="Ketoacyl_synth_C"/>
</dbReference>
<dbReference type="Gene3D" id="3.40.47.10">
    <property type="match status" value="3"/>
</dbReference>
<dbReference type="FunFam" id="3.40.47.10:FF:000019">
    <property type="entry name" value="Polyketide synthase type I"/>
    <property type="match status" value="3"/>
</dbReference>